<feature type="region of interest" description="Disordered" evidence="1">
    <location>
        <begin position="222"/>
        <end position="288"/>
    </location>
</feature>
<reference evidence="2" key="1">
    <citation type="journal article" date="2021" name="Genome Biol. Evol.">
        <title>The assembled and annotated genome of the fairy-ring fungus Marasmius oreades.</title>
        <authorList>
            <person name="Hiltunen M."/>
            <person name="Ament-Velasquez S.L."/>
            <person name="Johannesson H."/>
        </authorList>
    </citation>
    <scope>NUCLEOTIDE SEQUENCE</scope>
    <source>
        <strain evidence="2">03SP1</strain>
    </source>
</reference>
<feature type="region of interest" description="Disordered" evidence="1">
    <location>
        <begin position="347"/>
        <end position="377"/>
    </location>
</feature>
<gene>
    <name evidence="2" type="ORF">E1B28_003756</name>
</gene>
<dbReference type="AlphaFoldDB" id="A0A9P8AAR5"/>
<feature type="compositionally biased region" description="Basic residues" evidence="1">
    <location>
        <begin position="1"/>
        <end position="14"/>
    </location>
</feature>
<comment type="caution">
    <text evidence="2">The sequence shown here is derived from an EMBL/GenBank/DDBJ whole genome shotgun (WGS) entry which is preliminary data.</text>
</comment>
<evidence type="ECO:0000256" key="1">
    <source>
        <dbReference type="SAM" id="MobiDB-lite"/>
    </source>
</evidence>
<keyword evidence="3" id="KW-1185">Reference proteome</keyword>
<name>A0A9P8AAR5_9AGAR</name>
<organism evidence="2 3">
    <name type="scientific">Marasmius oreades</name>
    <name type="common">fairy-ring Marasmius</name>
    <dbReference type="NCBI Taxonomy" id="181124"/>
    <lineage>
        <taxon>Eukaryota</taxon>
        <taxon>Fungi</taxon>
        <taxon>Dikarya</taxon>
        <taxon>Basidiomycota</taxon>
        <taxon>Agaricomycotina</taxon>
        <taxon>Agaricomycetes</taxon>
        <taxon>Agaricomycetidae</taxon>
        <taxon>Agaricales</taxon>
        <taxon>Marasmiineae</taxon>
        <taxon>Marasmiaceae</taxon>
        <taxon>Marasmius</taxon>
    </lineage>
</organism>
<evidence type="ECO:0000313" key="2">
    <source>
        <dbReference type="EMBL" id="KAG7096311.1"/>
    </source>
</evidence>
<accession>A0A9P8AAR5</accession>
<protein>
    <submittedName>
        <fullName evidence="2">Uncharacterized protein</fullName>
    </submittedName>
</protein>
<evidence type="ECO:0000313" key="3">
    <source>
        <dbReference type="Proteomes" id="UP001049176"/>
    </source>
</evidence>
<feature type="compositionally biased region" description="Polar residues" evidence="1">
    <location>
        <begin position="361"/>
        <end position="376"/>
    </location>
</feature>
<dbReference type="OrthoDB" id="3070163at2759"/>
<feature type="region of interest" description="Disordered" evidence="1">
    <location>
        <begin position="1"/>
        <end position="101"/>
    </location>
</feature>
<feature type="region of interest" description="Disordered" evidence="1">
    <location>
        <begin position="135"/>
        <end position="183"/>
    </location>
</feature>
<sequence length="650" mass="71669">MAPKRKKPATKKAKNIQEVDSGSQPPTKRKRGGKKIDPDAMDIDDPGTADSQMTVPTRSMRTRKALPTAPRDPLPARDGRNSHPGLIVAPRSKRTSGQVAAEKVAKDNAWLAAEATHAANMTQLSEMFAAEETGREMEENLIPTQKPRENEPSGLDIEAESEDEEPSKVKTGRKKKPVKGETRALVEGVEKALEIERLESRLEALRRGETKATIDNVVEAKKKPSCVAPPTGLLPSFKPRLSTAPPKELKRQTSKTSSRTSVLSKTSQEDGGLQEIDIQDLRPHSKSQVATGSLVENVEDGGDQFLALCEEHDLSGIDSPDSSDDESDHLPTQLQFSNVSATVVKTPVSSATVHKAPKGKTASSRTPMSIPSTPNVSDEPLSLPTWAVRKWRVEFLQTLYSRWMADDNPFANFRKGDTKLTEIIQEVVDAVYIDEEYTVDGSKDDAIYHIAYDRVREKISGIGRYTLTLVKQHFEQQYYKNKPTRIRKYAKWAMKPNGPGICEEPAPQPLSSLSSSDPLYQKARGICLSPFMVDTMKEFIRHGAGSVEYHGNFIGLVALSAAAVTRAFRMYSIDGIFTKSAGSDFAEVYWNDVVLSFIASAKTFSGNQWQRIRDKLGVAEGESDLGHPIQPKVEVSFYDTVAELYTPSSP</sequence>
<dbReference type="Proteomes" id="UP001049176">
    <property type="component" value="Chromosome 2"/>
</dbReference>
<dbReference type="RefSeq" id="XP_043012781.1">
    <property type="nucleotide sequence ID" value="XM_043148189.1"/>
</dbReference>
<dbReference type="KEGG" id="more:E1B28_003756"/>
<proteinExistence type="predicted"/>
<dbReference type="GeneID" id="66072832"/>
<dbReference type="EMBL" id="CM032182">
    <property type="protein sequence ID" value="KAG7096311.1"/>
    <property type="molecule type" value="Genomic_DNA"/>
</dbReference>
<feature type="compositionally biased region" description="Polar residues" evidence="1">
    <location>
        <begin position="49"/>
        <end position="59"/>
    </location>
</feature>